<evidence type="ECO:0000256" key="10">
    <source>
        <dbReference type="ARBA" id="ARBA00034074"/>
    </source>
</evidence>
<dbReference type="InterPro" id="IPR011050">
    <property type="entry name" value="Pectin_lyase_fold/virulence"/>
</dbReference>
<keyword evidence="6" id="KW-0732">Signal</keyword>
<evidence type="ECO:0000256" key="11">
    <source>
        <dbReference type="PROSITE-ProRule" id="PRU10052"/>
    </source>
</evidence>
<dbReference type="GO" id="GO:0004650">
    <property type="term" value="F:polygalacturonase activity"/>
    <property type="evidence" value="ECO:0007669"/>
    <property type="project" value="UniProtKB-EC"/>
</dbReference>
<dbReference type="InterPro" id="IPR000743">
    <property type="entry name" value="Glyco_hydro_28"/>
</dbReference>
<comment type="catalytic activity">
    <reaction evidence="10">
        <text>(1,4-alpha-D-galacturonosyl)n+m + H2O = (1,4-alpha-D-galacturonosyl)n + (1,4-alpha-D-galacturonosyl)m.</text>
        <dbReference type="EC" id="3.2.1.15"/>
    </reaction>
</comment>
<evidence type="ECO:0000313" key="14">
    <source>
        <dbReference type="EMBL" id="RZB86614.1"/>
    </source>
</evidence>
<evidence type="ECO:0000256" key="12">
    <source>
        <dbReference type="RuleBase" id="RU361169"/>
    </source>
</evidence>
<dbReference type="AlphaFoldDB" id="A0A445IKP3"/>
<keyword evidence="4" id="KW-0134">Cell wall</keyword>
<feature type="transmembrane region" description="Helical" evidence="13">
    <location>
        <begin position="62"/>
        <end position="80"/>
    </location>
</feature>
<protein>
    <recommendedName>
        <fullName evidence="3">endo-polygalacturonase</fullName>
        <ecNumber evidence="3">3.2.1.15</ecNumber>
    </recommendedName>
</protein>
<feature type="active site" evidence="11">
    <location>
        <position position="332"/>
    </location>
</feature>
<evidence type="ECO:0000256" key="5">
    <source>
        <dbReference type="ARBA" id="ARBA00022525"/>
    </source>
</evidence>
<keyword evidence="13" id="KW-0812">Transmembrane</keyword>
<evidence type="ECO:0000256" key="13">
    <source>
        <dbReference type="SAM" id="Phobius"/>
    </source>
</evidence>
<keyword evidence="15" id="KW-1185">Reference proteome</keyword>
<evidence type="ECO:0000256" key="8">
    <source>
        <dbReference type="ARBA" id="ARBA00023295"/>
    </source>
</evidence>
<dbReference type="InterPro" id="IPR012334">
    <property type="entry name" value="Pectin_lyas_fold"/>
</dbReference>
<dbReference type="EC" id="3.2.1.15" evidence="3"/>
<evidence type="ECO:0000313" key="15">
    <source>
        <dbReference type="Proteomes" id="UP000289340"/>
    </source>
</evidence>
<evidence type="ECO:0000256" key="6">
    <source>
        <dbReference type="ARBA" id="ARBA00022729"/>
    </source>
</evidence>
<evidence type="ECO:0000256" key="1">
    <source>
        <dbReference type="ARBA" id="ARBA00004191"/>
    </source>
</evidence>
<dbReference type="PANTHER" id="PTHR31375">
    <property type="match status" value="1"/>
</dbReference>
<dbReference type="GO" id="GO:0010047">
    <property type="term" value="P:fruit dehiscence"/>
    <property type="evidence" value="ECO:0007669"/>
    <property type="project" value="UniProtKB-ARBA"/>
</dbReference>
<organism evidence="14 15">
    <name type="scientific">Glycine soja</name>
    <name type="common">Wild soybean</name>
    <dbReference type="NCBI Taxonomy" id="3848"/>
    <lineage>
        <taxon>Eukaryota</taxon>
        <taxon>Viridiplantae</taxon>
        <taxon>Streptophyta</taxon>
        <taxon>Embryophyta</taxon>
        <taxon>Tracheophyta</taxon>
        <taxon>Spermatophyta</taxon>
        <taxon>Magnoliopsida</taxon>
        <taxon>eudicotyledons</taxon>
        <taxon>Gunneridae</taxon>
        <taxon>Pentapetalae</taxon>
        <taxon>rosids</taxon>
        <taxon>fabids</taxon>
        <taxon>Fabales</taxon>
        <taxon>Fabaceae</taxon>
        <taxon>Papilionoideae</taxon>
        <taxon>50 kb inversion clade</taxon>
        <taxon>NPAAA clade</taxon>
        <taxon>indigoferoid/millettioid clade</taxon>
        <taxon>Phaseoleae</taxon>
        <taxon>Glycine</taxon>
        <taxon>Glycine subgen. Soja</taxon>
    </lineage>
</organism>
<keyword evidence="7 12" id="KW-0378">Hydrolase</keyword>
<comment type="subcellular location">
    <subcellularLocation>
        <location evidence="1">Secreted</location>
        <location evidence="1">Cell wall</location>
    </subcellularLocation>
</comment>
<keyword evidence="13" id="KW-1133">Transmembrane helix</keyword>
<dbReference type="Proteomes" id="UP000289340">
    <property type="component" value="Chromosome 10"/>
</dbReference>
<dbReference type="PROSITE" id="PS00502">
    <property type="entry name" value="POLYGALACTURONASE"/>
    <property type="match status" value="1"/>
</dbReference>
<dbReference type="EMBL" id="QZWG01000010">
    <property type="protein sequence ID" value="RZB86614.1"/>
    <property type="molecule type" value="Genomic_DNA"/>
</dbReference>
<sequence length="482" mass="52066">SHNRLMTRTFVNILGTSLYGAKLVINPSHFHQTAFNTFQRASILTYAQREIKVTMALQRHHLSLLFIMFSFVACHSTVLLDGGGTFKDFIKQKSTDVMSIRKFGKLGDISSSLKTVNVNDYGARGDGKTDDTQAFKEAWEVACSSGGAVFVVPRKNYLLKPFTFSGPCESDIEVQISGIIEASENLSDYSEDLTHWLVFDSIEKLSVKGGGTIDGNGNIWWQNSCKVNEKLPCKNAPTALTFYKCKDLTVEDLTIKNGQQMQVSFQNSENVQVSDLTVTAPGDSPNTDGIHVTNTQNIQISNSVIGTGDDCISIVSGSKDVLATDIICGPGHGISIGSLGAEGSKDFVSGITVKGAQLSGTTNGLRIKTWQGGSGSASNIQFQNIQMDNVANPIIIDQNYCDQETPCEEQTSAVQIRNVLYQNISGTSASDVGVQFDCSKKFPCQGIVLQNIDLKLEGGGEAKASCNSVELSYRGDVNPLCP</sequence>
<dbReference type="Pfam" id="PF00295">
    <property type="entry name" value="Glyco_hydro_28"/>
    <property type="match status" value="1"/>
</dbReference>
<keyword evidence="13" id="KW-0472">Membrane</keyword>
<evidence type="ECO:0000256" key="2">
    <source>
        <dbReference type="ARBA" id="ARBA00008834"/>
    </source>
</evidence>
<dbReference type="GO" id="GO:0005975">
    <property type="term" value="P:carbohydrate metabolic process"/>
    <property type="evidence" value="ECO:0007669"/>
    <property type="project" value="InterPro"/>
</dbReference>
<dbReference type="GO" id="GO:0009901">
    <property type="term" value="P:anther dehiscence"/>
    <property type="evidence" value="ECO:0007669"/>
    <property type="project" value="UniProtKB-ARBA"/>
</dbReference>
<comment type="similarity">
    <text evidence="2 12">Belongs to the glycosyl hydrolase 28 family.</text>
</comment>
<keyword evidence="9" id="KW-0961">Cell wall biogenesis/degradation</keyword>
<keyword evidence="5" id="KW-0964">Secreted</keyword>
<evidence type="ECO:0000256" key="3">
    <source>
        <dbReference type="ARBA" id="ARBA00012736"/>
    </source>
</evidence>
<evidence type="ECO:0000256" key="4">
    <source>
        <dbReference type="ARBA" id="ARBA00022512"/>
    </source>
</evidence>
<accession>A0A445IKP3</accession>
<comment type="caution">
    <text evidence="14">The sequence shown here is derived from an EMBL/GenBank/DDBJ whole genome shotgun (WGS) entry which is preliminary data.</text>
</comment>
<dbReference type="SMART" id="SM00710">
    <property type="entry name" value="PbH1"/>
    <property type="match status" value="5"/>
</dbReference>
<gene>
    <name evidence="14" type="ORF">D0Y65_026607</name>
</gene>
<dbReference type="SUPFAM" id="SSF51126">
    <property type="entry name" value="Pectin lyase-like"/>
    <property type="match status" value="1"/>
</dbReference>
<evidence type="ECO:0000256" key="9">
    <source>
        <dbReference type="ARBA" id="ARBA00023316"/>
    </source>
</evidence>
<proteinExistence type="inferred from homology"/>
<dbReference type="InterPro" id="IPR006626">
    <property type="entry name" value="PbH1"/>
</dbReference>
<reference evidence="14 15" key="1">
    <citation type="submission" date="2018-09" db="EMBL/GenBank/DDBJ databases">
        <title>A high-quality reference genome of wild soybean provides a powerful tool to mine soybean genomes.</title>
        <authorList>
            <person name="Xie M."/>
            <person name="Chung C.Y.L."/>
            <person name="Li M.-W."/>
            <person name="Wong F.-L."/>
            <person name="Chan T.-F."/>
            <person name="Lam H.-M."/>
        </authorList>
    </citation>
    <scope>NUCLEOTIDE SEQUENCE [LARGE SCALE GENOMIC DNA]</scope>
    <source>
        <strain evidence="15">cv. W05</strain>
        <tissue evidence="14">Hypocotyl of etiolated seedlings</tissue>
    </source>
</reference>
<dbReference type="FunFam" id="2.160.20.10:FF:000028">
    <property type="entry name" value="Polygalacturonase QRT2"/>
    <property type="match status" value="1"/>
</dbReference>
<evidence type="ECO:0000256" key="7">
    <source>
        <dbReference type="ARBA" id="ARBA00022801"/>
    </source>
</evidence>
<feature type="non-terminal residue" evidence="14">
    <location>
        <position position="1"/>
    </location>
</feature>
<dbReference type="Gene3D" id="2.160.20.10">
    <property type="entry name" value="Single-stranded right-handed beta-helix, Pectin lyase-like"/>
    <property type="match status" value="1"/>
</dbReference>
<keyword evidence="8 12" id="KW-0326">Glycosidase</keyword>
<name>A0A445IKP3_GLYSO</name>
<dbReference type="GO" id="GO:0009830">
    <property type="term" value="P:cell wall modification involved in abscission"/>
    <property type="evidence" value="ECO:0007669"/>
    <property type="project" value="UniProtKB-ARBA"/>
</dbReference>